<organism evidence="10">
    <name type="scientific">Pseudomonas vlassakiae</name>
    <dbReference type="NCBI Taxonomy" id="485888"/>
    <lineage>
        <taxon>Bacteria</taxon>
        <taxon>Pseudomonadati</taxon>
        <taxon>Pseudomonadota</taxon>
        <taxon>Gammaproteobacteria</taxon>
        <taxon>Pseudomonadales</taxon>
        <taxon>Pseudomonadaceae</taxon>
        <taxon>Pseudomonas</taxon>
    </lineage>
</organism>
<dbReference type="Gene3D" id="3.50.50.60">
    <property type="entry name" value="FAD/NAD(P)-binding domain"/>
    <property type="match status" value="1"/>
</dbReference>
<evidence type="ECO:0000256" key="4">
    <source>
        <dbReference type="ARBA" id="ARBA00022827"/>
    </source>
</evidence>
<evidence type="ECO:0000256" key="5">
    <source>
        <dbReference type="ARBA" id="ARBA00023002"/>
    </source>
</evidence>
<dbReference type="GO" id="GO:0008812">
    <property type="term" value="F:choline dehydrogenase activity"/>
    <property type="evidence" value="ECO:0007669"/>
    <property type="project" value="UniProtKB-EC"/>
</dbReference>
<evidence type="ECO:0000256" key="3">
    <source>
        <dbReference type="ARBA" id="ARBA00022630"/>
    </source>
</evidence>
<dbReference type="Proteomes" id="UP000628137">
    <property type="component" value="Unassembled WGS sequence"/>
</dbReference>
<dbReference type="PROSITE" id="PS00623">
    <property type="entry name" value="GMC_OXRED_1"/>
    <property type="match status" value="1"/>
</dbReference>
<dbReference type="EC" id="1.1.99.1" evidence="10"/>
<evidence type="ECO:0000259" key="8">
    <source>
        <dbReference type="PROSITE" id="PS00623"/>
    </source>
</evidence>
<reference evidence="10 12" key="1">
    <citation type="journal article" date="2020" name="Microorganisms">
        <title>Reliable Identification of Environmental Pseudomonas Isolates Using the rpoD Gene.</title>
        <authorList>
            <consortium name="The Broad Institute Genome Sequencing Platform"/>
            <person name="Girard L."/>
            <person name="Lood C."/>
            <person name="Rokni-Zadeh H."/>
            <person name="van Noort V."/>
            <person name="Lavigne R."/>
            <person name="De Mot R."/>
        </authorList>
    </citation>
    <scope>NUCLEOTIDE SEQUENCE</scope>
    <source>
        <strain evidence="10 12">RW4S2</strain>
    </source>
</reference>
<reference evidence="11" key="3">
    <citation type="submission" date="2021-06" db="EMBL/GenBank/DDBJ databases">
        <title>Updating the genus Pseudomonas: Description of 43 new species and partition of the Pseudomonas putida group.</title>
        <authorList>
            <person name="Girard L."/>
            <person name="Lood C."/>
            <person name="Vandamme P."/>
            <person name="Rokni-Zadeh H."/>
            <person name="Van Noort V."/>
            <person name="Hofte M."/>
            <person name="Lavigne R."/>
            <person name="De Mot R."/>
        </authorList>
    </citation>
    <scope>NUCLEOTIDE SEQUENCE</scope>
    <source>
        <strain evidence="11">RW4S2</strain>
    </source>
</reference>
<feature type="binding site" evidence="6">
    <location>
        <begin position="13"/>
        <end position="14"/>
    </location>
    <ligand>
        <name>FAD</name>
        <dbReference type="ChEBI" id="CHEBI:57692"/>
    </ligand>
</feature>
<dbReference type="SUPFAM" id="SSF51905">
    <property type="entry name" value="FAD/NAD(P)-binding domain"/>
    <property type="match status" value="1"/>
</dbReference>
<dbReference type="InterPro" id="IPR012132">
    <property type="entry name" value="GMC_OxRdtase"/>
</dbReference>
<dbReference type="EMBL" id="JABWRP010000017">
    <property type="protein sequence ID" value="MBC3472613.1"/>
    <property type="molecule type" value="Genomic_DNA"/>
</dbReference>
<comment type="cofactor">
    <cofactor evidence="1 6">
        <name>FAD</name>
        <dbReference type="ChEBI" id="CHEBI:57692"/>
    </cofactor>
</comment>
<evidence type="ECO:0000313" key="12">
    <source>
        <dbReference type="Proteomes" id="UP000628137"/>
    </source>
</evidence>
<keyword evidence="4 6" id="KW-0274">FAD</keyword>
<keyword evidence="3 7" id="KW-0285">Flavoprotein</keyword>
<dbReference type="RefSeq" id="WP_186603623.1">
    <property type="nucleotide sequence ID" value="NZ_JABWRP020000013.1"/>
</dbReference>
<dbReference type="NCBIfam" id="NF002550">
    <property type="entry name" value="PRK02106.1"/>
    <property type="match status" value="1"/>
</dbReference>
<keyword evidence="12" id="KW-1185">Reference proteome</keyword>
<dbReference type="PIRSF" id="PIRSF000137">
    <property type="entry name" value="Alcohol_oxidase"/>
    <property type="match status" value="1"/>
</dbReference>
<comment type="similarity">
    <text evidence="2 7">Belongs to the GMC oxidoreductase family.</text>
</comment>
<feature type="domain" description="Glucose-methanol-choline oxidoreductase N-terminal" evidence="8">
    <location>
        <begin position="81"/>
        <end position="104"/>
    </location>
</feature>
<dbReference type="InterPro" id="IPR000172">
    <property type="entry name" value="GMC_OxRdtase_N"/>
</dbReference>
<sequence>MKEYDYIVVGAGTSGCVVASRLAQRSGNRVLLLEAGPSDRHWTIQMPSAFGRNFEGGPYNWGFWTTPQKHLDGRKVFQPRGRALGGSSAINGMVYLRGHALDYDRWAKKGATGWSYADVLPYFKRGERYSGGGDAYRGGQGPVSVLRGTVDNPLDHAFLKAGQEAGYPLTSDVNGYQQEGFGCWDMNIDNGVRASSAHAYLKTASWHPKVDIVTGARLRKLEFSGKRVVGVRYEHHGVEVTARAQAEVILSAGAVHSPQLLMLSGIGPADHLRDMGIKVHTHLPGVGENLQDHMYMMIQYESKQPVTLNKYARLDKQAVAGIQWFASKTGPLSTNHVEVGAFFRSRAGIEHPDVQIHFKPVLLEGWQLSKTHGYNFGAGTLRATSVGSLRLNSADPNDAPLIDPNYLATQEDIIDMRNALKLTREVAMQDAFAPFRGREITPGSQHQSDKEIDAYIRANAGSGYHLCGTCRMGTDDLSVCAPDLKVHGLEGLRVIDASIFPDEPSANTNAPSFMVGERGADLVLGNGMLRAENIEIFESPRFAVAQR</sequence>
<dbReference type="Pfam" id="PF00732">
    <property type="entry name" value="GMC_oxred_N"/>
    <property type="match status" value="1"/>
</dbReference>
<dbReference type="PROSITE" id="PS51257">
    <property type="entry name" value="PROKAR_LIPOPROTEIN"/>
    <property type="match status" value="1"/>
</dbReference>
<name>A0A923GM74_9PSED</name>
<evidence type="ECO:0000256" key="2">
    <source>
        <dbReference type="ARBA" id="ARBA00010790"/>
    </source>
</evidence>
<dbReference type="PANTHER" id="PTHR11552">
    <property type="entry name" value="GLUCOSE-METHANOL-CHOLINE GMC OXIDOREDUCTASE"/>
    <property type="match status" value="1"/>
</dbReference>
<gene>
    <name evidence="11" type="ORF">HU738_017230</name>
    <name evidence="10" type="ORF">HU738_18820</name>
</gene>
<protein>
    <submittedName>
        <fullName evidence="10">Choline dehydrogenase</fullName>
        <ecNumber evidence="10">1.1.99.1</ecNumber>
    </submittedName>
</protein>
<dbReference type="InterPro" id="IPR036188">
    <property type="entry name" value="FAD/NAD-bd_sf"/>
</dbReference>
<dbReference type="PROSITE" id="PS00624">
    <property type="entry name" value="GMC_OXRED_2"/>
    <property type="match status" value="1"/>
</dbReference>
<reference evidence="10" key="2">
    <citation type="submission" date="2020-07" db="EMBL/GenBank/DDBJ databases">
        <authorList>
            <person name="Lood C."/>
            <person name="Girard L."/>
        </authorList>
    </citation>
    <scope>NUCLEOTIDE SEQUENCE</scope>
    <source>
        <strain evidence="10">RW4S2</strain>
    </source>
</reference>
<accession>A0A923GM74</accession>
<proteinExistence type="inferred from homology"/>
<evidence type="ECO:0000313" key="10">
    <source>
        <dbReference type="EMBL" id="MBC3472613.1"/>
    </source>
</evidence>
<keyword evidence="5 10" id="KW-0560">Oxidoreductase</keyword>
<dbReference type="Gene3D" id="3.30.560.10">
    <property type="entry name" value="Glucose Oxidase, domain 3"/>
    <property type="match status" value="1"/>
</dbReference>
<feature type="binding site" evidence="6">
    <location>
        <begin position="91"/>
        <end position="94"/>
    </location>
    <ligand>
        <name>FAD</name>
        <dbReference type="ChEBI" id="CHEBI:57692"/>
    </ligand>
</feature>
<dbReference type="AlphaFoldDB" id="A0A923GM74"/>
<feature type="domain" description="Glucose-methanol-choline oxidoreductase N-terminal" evidence="9">
    <location>
        <begin position="253"/>
        <end position="267"/>
    </location>
</feature>
<evidence type="ECO:0000259" key="9">
    <source>
        <dbReference type="PROSITE" id="PS00624"/>
    </source>
</evidence>
<evidence type="ECO:0000256" key="6">
    <source>
        <dbReference type="PIRSR" id="PIRSR000137-2"/>
    </source>
</evidence>
<dbReference type="PANTHER" id="PTHR11552:SF147">
    <property type="entry name" value="CHOLINE DEHYDROGENASE, MITOCHONDRIAL"/>
    <property type="match status" value="1"/>
</dbReference>
<evidence type="ECO:0000313" key="11">
    <source>
        <dbReference type="EMBL" id="MBV4542792.1"/>
    </source>
</evidence>
<dbReference type="InterPro" id="IPR007867">
    <property type="entry name" value="GMC_OxRtase_C"/>
</dbReference>
<dbReference type="Pfam" id="PF05199">
    <property type="entry name" value="GMC_oxred_C"/>
    <property type="match status" value="1"/>
</dbReference>
<dbReference type="EMBL" id="JABWRP020000013">
    <property type="protein sequence ID" value="MBV4542792.1"/>
    <property type="molecule type" value="Genomic_DNA"/>
</dbReference>
<dbReference type="GO" id="GO:0050660">
    <property type="term" value="F:flavin adenine dinucleotide binding"/>
    <property type="evidence" value="ECO:0007669"/>
    <property type="project" value="InterPro"/>
</dbReference>
<dbReference type="SUPFAM" id="SSF54373">
    <property type="entry name" value="FAD-linked reductases, C-terminal domain"/>
    <property type="match status" value="1"/>
</dbReference>
<comment type="caution">
    <text evidence="10">The sequence shown here is derived from an EMBL/GenBank/DDBJ whole genome shotgun (WGS) entry which is preliminary data.</text>
</comment>
<evidence type="ECO:0000256" key="1">
    <source>
        <dbReference type="ARBA" id="ARBA00001974"/>
    </source>
</evidence>
<evidence type="ECO:0000256" key="7">
    <source>
        <dbReference type="RuleBase" id="RU003968"/>
    </source>
</evidence>